<organism evidence="3 4">
    <name type="scientific">Lupinus luteus</name>
    <name type="common">European yellow lupine</name>
    <dbReference type="NCBI Taxonomy" id="3873"/>
    <lineage>
        <taxon>Eukaryota</taxon>
        <taxon>Viridiplantae</taxon>
        <taxon>Streptophyta</taxon>
        <taxon>Embryophyta</taxon>
        <taxon>Tracheophyta</taxon>
        <taxon>Spermatophyta</taxon>
        <taxon>Magnoliopsida</taxon>
        <taxon>eudicotyledons</taxon>
        <taxon>Gunneridae</taxon>
        <taxon>Pentapetalae</taxon>
        <taxon>rosids</taxon>
        <taxon>fabids</taxon>
        <taxon>Fabales</taxon>
        <taxon>Fabaceae</taxon>
        <taxon>Papilionoideae</taxon>
        <taxon>50 kb inversion clade</taxon>
        <taxon>genistoids sensu lato</taxon>
        <taxon>core genistoids</taxon>
        <taxon>Genisteae</taxon>
        <taxon>Lupinus</taxon>
    </lineage>
</organism>
<protein>
    <submittedName>
        <fullName evidence="3">Uncharacterized protein</fullName>
    </submittedName>
</protein>
<evidence type="ECO:0000256" key="1">
    <source>
        <dbReference type="SAM" id="MobiDB-lite"/>
    </source>
</evidence>
<accession>A0AAV1WMB9</accession>
<evidence type="ECO:0000256" key="2">
    <source>
        <dbReference type="SAM" id="Phobius"/>
    </source>
</evidence>
<proteinExistence type="predicted"/>
<feature type="compositionally biased region" description="Basic and acidic residues" evidence="1">
    <location>
        <begin position="1"/>
        <end position="13"/>
    </location>
</feature>
<evidence type="ECO:0000313" key="4">
    <source>
        <dbReference type="Proteomes" id="UP001497480"/>
    </source>
</evidence>
<keyword evidence="4" id="KW-1185">Reference proteome</keyword>
<reference evidence="3 4" key="1">
    <citation type="submission" date="2024-03" db="EMBL/GenBank/DDBJ databases">
        <authorList>
            <person name="Martinez-Hernandez J."/>
        </authorList>
    </citation>
    <scope>NUCLEOTIDE SEQUENCE [LARGE SCALE GENOMIC DNA]</scope>
</reference>
<comment type="caution">
    <text evidence="3">The sequence shown here is derived from an EMBL/GenBank/DDBJ whole genome shotgun (WGS) entry which is preliminary data.</text>
</comment>
<feature type="transmembrane region" description="Helical" evidence="2">
    <location>
        <begin position="99"/>
        <end position="121"/>
    </location>
</feature>
<keyword evidence="2" id="KW-1133">Transmembrane helix</keyword>
<dbReference type="EMBL" id="CAXHTB010000007">
    <property type="protein sequence ID" value="CAL0310222.1"/>
    <property type="molecule type" value="Genomic_DNA"/>
</dbReference>
<feature type="region of interest" description="Disordered" evidence="1">
    <location>
        <begin position="1"/>
        <end position="31"/>
    </location>
</feature>
<name>A0AAV1WMB9_LUPLU</name>
<sequence length="131" mass="14797">MEARDRHWGHEATKTATATRKRPVQKELQKDNDKDVNDFVINLEIDHNEEVDLQNLDTVAEPVMPLVQDTEVLVLEDDTEISHSKNKVEPKSRGGTIKALVAIVWIRCPTIAAISLIKTIYCAPMLLLLDN</sequence>
<keyword evidence="2" id="KW-0812">Transmembrane</keyword>
<gene>
    <name evidence="3" type="ORF">LLUT_LOCUS11282</name>
</gene>
<evidence type="ECO:0000313" key="3">
    <source>
        <dbReference type="EMBL" id="CAL0310222.1"/>
    </source>
</evidence>
<dbReference type="Proteomes" id="UP001497480">
    <property type="component" value="Unassembled WGS sequence"/>
</dbReference>
<keyword evidence="2" id="KW-0472">Membrane</keyword>
<dbReference type="AlphaFoldDB" id="A0AAV1WMB9"/>